<keyword evidence="2" id="KW-1185">Reference proteome</keyword>
<sequence length="93" mass="10194">MRLGVRPGVTLGCDDRLKIEGVLREDGGVGVDRVGCWMLRLLGDGPRLRDEDDADGAALLRLRLTLGVGRELLPRALLPLSDPRELPRPLSWA</sequence>
<dbReference type="AlphaFoldDB" id="A0A518CG95"/>
<name>A0A518CG95_9BACT</name>
<reference evidence="2" key="1">
    <citation type="submission" date="2019-02" db="EMBL/GenBank/DDBJ databases">
        <title>Deep-cultivation of Planctomycetes and their phenomic and genomic characterization uncovers novel biology.</title>
        <authorList>
            <person name="Wiegand S."/>
            <person name="Jogler M."/>
            <person name="Boedeker C."/>
            <person name="Pinto D."/>
            <person name="Vollmers J."/>
            <person name="Rivas-Marin E."/>
            <person name="Kohn T."/>
            <person name="Peeters S.H."/>
            <person name="Heuer A."/>
            <person name="Rast P."/>
            <person name="Oberbeckmann S."/>
            <person name="Bunk B."/>
            <person name="Jeske O."/>
            <person name="Meyerdierks A."/>
            <person name="Storesund J.E."/>
            <person name="Kallscheuer N."/>
            <person name="Luecker S."/>
            <person name="Lage O.M."/>
            <person name="Pohl T."/>
            <person name="Merkel B.J."/>
            <person name="Hornburger P."/>
            <person name="Mueller R.-W."/>
            <person name="Bruemmer F."/>
            <person name="Labrenz M."/>
            <person name="Spormann A.M."/>
            <person name="Op den Camp H."/>
            <person name="Overmann J."/>
            <person name="Amann R."/>
            <person name="Jetten M.S.M."/>
            <person name="Mascher T."/>
            <person name="Medema M.H."/>
            <person name="Devos D.P."/>
            <person name="Kaster A.-K."/>
            <person name="Ovreas L."/>
            <person name="Rohde M."/>
            <person name="Galperin M.Y."/>
            <person name="Jogler C."/>
        </authorList>
    </citation>
    <scope>NUCLEOTIDE SEQUENCE [LARGE SCALE GENOMIC DNA]</scope>
    <source>
        <strain evidence="2">Pan97</strain>
    </source>
</reference>
<dbReference type="KEGG" id="bvo:Pan97_53340"/>
<evidence type="ECO:0000313" key="2">
    <source>
        <dbReference type="Proteomes" id="UP000318626"/>
    </source>
</evidence>
<protein>
    <submittedName>
        <fullName evidence="1">Uncharacterized protein</fullName>
    </submittedName>
</protein>
<accession>A0A518CG95</accession>
<dbReference type="Proteomes" id="UP000318626">
    <property type="component" value="Chromosome"/>
</dbReference>
<evidence type="ECO:0000313" key="1">
    <source>
        <dbReference type="EMBL" id="QDU78250.1"/>
    </source>
</evidence>
<organism evidence="1 2">
    <name type="scientific">Bremerella volcania</name>
    <dbReference type="NCBI Taxonomy" id="2527984"/>
    <lineage>
        <taxon>Bacteria</taxon>
        <taxon>Pseudomonadati</taxon>
        <taxon>Planctomycetota</taxon>
        <taxon>Planctomycetia</taxon>
        <taxon>Pirellulales</taxon>
        <taxon>Pirellulaceae</taxon>
        <taxon>Bremerella</taxon>
    </lineage>
</organism>
<dbReference type="EMBL" id="CP036289">
    <property type="protein sequence ID" value="QDU78250.1"/>
    <property type="molecule type" value="Genomic_DNA"/>
</dbReference>
<gene>
    <name evidence="1" type="ORF">Pan97_53340</name>
</gene>
<proteinExistence type="predicted"/>